<proteinExistence type="predicted"/>
<evidence type="ECO:0000313" key="2">
    <source>
        <dbReference type="EMBL" id="CRL38153.1"/>
    </source>
</evidence>
<name>A0A0M6WPC1_9FIRM</name>
<dbReference type="OrthoDB" id="9790842at2"/>
<dbReference type="STRING" id="301302.ERS852420_00587"/>
<dbReference type="InterPro" id="IPR005182">
    <property type="entry name" value="YdbS-like_PH"/>
</dbReference>
<keyword evidence="3" id="KW-1185">Reference proteome</keyword>
<protein>
    <recommendedName>
        <fullName evidence="1">YdbS-like PH domain-containing protein</fullName>
    </recommendedName>
</protein>
<dbReference type="AlphaFoldDB" id="A0A0M6WPC1"/>
<dbReference type="Pfam" id="PF03703">
    <property type="entry name" value="bPH_2"/>
    <property type="match status" value="1"/>
</dbReference>
<feature type="domain" description="YdbS-like PH" evidence="1">
    <location>
        <begin position="19"/>
        <end position="94"/>
    </location>
</feature>
<evidence type="ECO:0000313" key="3">
    <source>
        <dbReference type="Proteomes" id="UP000049979"/>
    </source>
</evidence>
<reference evidence="3" key="1">
    <citation type="submission" date="2015-05" db="EMBL/GenBank/DDBJ databases">
        <authorList>
            <consortium name="Pathogen Informatics"/>
        </authorList>
    </citation>
    <scope>NUCLEOTIDE SEQUENCE [LARGE SCALE GENOMIC DNA]</scope>
    <source>
        <strain evidence="3">M72</strain>
    </source>
</reference>
<accession>A0A0M6WPC1</accession>
<sequence length="125" mass="14859">MDLLWKERKRIWCGLPLTFTVYSYDNERFYVKSGFLNQRQDEVRLYRIQDLTVTRSLSQRIFGMGTILVNSSDKTLGDFEIKNIKNVMHVKEQLSALVEIQRDQKRVYTRENISGNSEADHDDYM</sequence>
<evidence type="ECO:0000259" key="1">
    <source>
        <dbReference type="Pfam" id="PF03703"/>
    </source>
</evidence>
<dbReference type="EMBL" id="CVRR01000019">
    <property type="protein sequence ID" value="CRL38153.1"/>
    <property type="molecule type" value="Genomic_DNA"/>
</dbReference>
<dbReference type="RefSeq" id="WP_055067839.1">
    <property type="nucleotide sequence ID" value="NZ_CP173697.1"/>
</dbReference>
<gene>
    <name evidence="2" type="ORF">M72_05931</name>
</gene>
<dbReference type="Proteomes" id="UP000049979">
    <property type="component" value="Unassembled WGS sequence"/>
</dbReference>
<organism evidence="2 3">
    <name type="scientific">Roseburia faecis</name>
    <dbReference type="NCBI Taxonomy" id="301302"/>
    <lineage>
        <taxon>Bacteria</taxon>
        <taxon>Bacillati</taxon>
        <taxon>Bacillota</taxon>
        <taxon>Clostridia</taxon>
        <taxon>Lachnospirales</taxon>
        <taxon>Lachnospiraceae</taxon>
        <taxon>Roseburia</taxon>
    </lineage>
</organism>